<dbReference type="GO" id="GO:0008270">
    <property type="term" value="F:zinc ion binding"/>
    <property type="evidence" value="ECO:0007669"/>
    <property type="project" value="UniProtKB-KW"/>
</dbReference>
<keyword evidence="13" id="KW-1185">Reference proteome</keyword>
<dbReference type="AlphaFoldDB" id="A0A162UJ98"/>
<dbReference type="Gene3D" id="1.20.120.1750">
    <property type="match status" value="1"/>
</dbReference>
<evidence type="ECO:0000256" key="5">
    <source>
        <dbReference type="ARBA" id="ARBA00022737"/>
    </source>
</evidence>
<dbReference type="Pfam" id="PF01485">
    <property type="entry name" value="IBR"/>
    <property type="match status" value="1"/>
</dbReference>
<comment type="catalytic activity">
    <reaction evidence="1">
        <text>[E2 ubiquitin-conjugating enzyme]-S-ubiquitinyl-L-cysteine + [acceptor protein]-L-lysine = [E2 ubiquitin-conjugating enzyme]-L-cysteine + [acceptor protein]-N(6)-ubiquitinyl-L-lysine.</text>
        <dbReference type="EC" id="2.3.2.31"/>
    </reaction>
</comment>
<evidence type="ECO:0000313" key="12">
    <source>
        <dbReference type="EMBL" id="OAD76612.1"/>
    </source>
</evidence>
<proteinExistence type="predicted"/>
<evidence type="ECO:0000256" key="3">
    <source>
        <dbReference type="ARBA" id="ARBA00022679"/>
    </source>
</evidence>
<evidence type="ECO:0000256" key="4">
    <source>
        <dbReference type="ARBA" id="ARBA00022723"/>
    </source>
</evidence>
<dbReference type="PROSITE" id="PS50089">
    <property type="entry name" value="ZF_RING_2"/>
    <property type="match status" value="1"/>
</dbReference>
<dbReference type="EC" id="2.3.2.31" evidence="2"/>
<protein>
    <recommendedName>
        <fullName evidence="2">RBR-type E3 ubiquitin transferase</fullName>
        <ecNumber evidence="2">2.3.2.31</ecNumber>
    </recommendedName>
</protein>
<dbReference type="InterPro" id="IPR031127">
    <property type="entry name" value="E3_UB_ligase_RBR"/>
</dbReference>
<evidence type="ECO:0000259" key="11">
    <source>
        <dbReference type="PROSITE" id="PS51873"/>
    </source>
</evidence>
<dbReference type="OrthoDB" id="10264956at2759"/>
<dbReference type="InterPro" id="IPR044066">
    <property type="entry name" value="TRIAD_supradom"/>
</dbReference>
<keyword evidence="8" id="KW-0862">Zinc</keyword>
<keyword evidence="4" id="KW-0479">Metal-binding</keyword>
<accession>A0A162UJ98</accession>
<dbReference type="Gene3D" id="3.30.40.10">
    <property type="entry name" value="Zinc/RING finger domain, C3HC4 (zinc finger)"/>
    <property type="match status" value="1"/>
</dbReference>
<dbReference type="SUPFAM" id="SSF57850">
    <property type="entry name" value="RING/U-box"/>
    <property type="match status" value="3"/>
</dbReference>
<dbReference type="SMART" id="SM00647">
    <property type="entry name" value="IBR"/>
    <property type="match status" value="2"/>
</dbReference>
<dbReference type="InParanoid" id="A0A162UJ98"/>
<dbReference type="GO" id="GO:0016567">
    <property type="term" value="P:protein ubiquitination"/>
    <property type="evidence" value="ECO:0007669"/>
    <property type="project" value="InterPro"/>
</dbReference>
<dbReference type="Proteomes" id="UP000077315">
    <property type="component" value="Unassembled WGS sequence"/>
</dbReference>
<feature type="domain" description="RING-type" evidence="10">
    <location>
        <begin position="32"/>
        <end position="81"/>
    </location>
</feature>
<evidence type="ECO:0000256" key="9">
    <source>
        <dbReference type="PROSITE-ProRule" id="PRU00175"/>
    </source>
</evidence>
<sequence length="370" mass="42867">MALSYTQDSEDQYTEDSDEFEEEEMNYWLQRCSICFDARLELCLELCRDQFCQECFGLYVTEVVKSSWGLGVTQIQCPVCQRTVPKSEWSKYVSPAVLEHYNKFNQPYRSYTRACPCCETENKPLDYTKRNKDVNHLYASYKLLKDSLGSCTQEGHTEHPSHEDIRHATWMIENPSWSQNNTLPEIYEHLLNAIKKFDLHHPHLPSVGTTIAEHLCQTNMSSDTWRTIQFTHIRNFPDITCSKCNTDFCLQCGEDKHASQSCEDNMRNKLEDSQLSVDLAKTIEWKLENSRRCPNCSIMIHRDEGCNKVDCSLCGFSFCWMCQLPWSPDCGFYRCSSSPDSQIMEKAGIAHTKAELGVPNVHALRQRSIY</sequence>
<dbReference type="STRING" id="763407.A0A162UJ98"/>
<reference evidence="13" key="1">
    <citation type="submission" date="2015-06" db="EMBL/GenBank/DDBJ databases">
        <title>Expansion of signal transduction pathways in fungi by whole-genome duplication.</title>
        <authorList>
            <consortium name="DOE Joint Genome Institute"/>
            <person name="Corrochano L.M."/>
            <person name="Kuo A."/>
            <person name="Marcet-Houben M."/>
            <person name="Polaino S."/>
            <person name="Salamov A."/>
            <person name="Villalobos J.M."/>
            <person name="Alvarez M.I."/>
            <person name="Avalos J."/>
            <person name="Benito E.P."/>
            <person name="Benoit I."/>
            <person name="Burger G."/>
            <person name="Camino L.P."/>
            <person name="Canovas D."/>
            <person name="Cerda-Olmedo E."/>
            <person name="Cheng J.-F."/>
            <person name="Dominguez A."/>
            <person name="Elias M."/>
            <person name="Eslava A.P."/>
            <person name="Glaser F."/>
            <person name="Grimwood J."/>
            <person name="Gutierrez G."/>
            <person name="Heitman J."/>
            <person name="Henrissat B."/>
            <person name="Iturriaga E.A."/>
            <person name="Lang B.F."/>
            <person name="Lavin J.L."/>
            <person name="Lee S."/>
            <person name="Li W."/>
            <person name="Lindquist E."/>
            <person name="Lopez-Garcia S."/>
            <person name="Luque E.M."/>
            <person name="Marcos A.T."/>
            <person name="Martin J."/>
            <person name="McCluskey K."/>
            <person name="Medina H.R."/>
            <person name="Miralles-Duran A."/>
            <person name="Miyazaki A."/>
            <person name="Munoz-Torres E."/>
            <person name="Oguiza J.A."/>
            <person name="Ohm R."/>
            <person name="Olmedo M."/>
            <person name="Orejas M."/>
            <person name="Ortiz-Castellanos L."/>
            <person name="Pisabarro A.G."/>
            <person name="Rodriguez-Romero J."/>
            <person name="Ruiz-Herrera J."/>
            <person name="Ruiz-Vazquez R."/>
            <person name="Sanz C."/>
            <person name="Schackwitz W."/>
            <person name="Schmutz J."/>
            <person name="Shahriari M."/>
            <person name="Shelest E."/>
            <person name="Silva-Franco F."/>
            <person name="Soanes D."/>
            <person name="Syed K."/>
            <person name="Tagua V.G."/>
            <person name="Talbot N.J."/>
            <person name="Thon M."/>
            <person name="De vries R.P."/>
            <person name="Wiebenga A."/>
            <person name="Yadav J.S."/>
            <person name="Braun E.L."/>
            <person name="Baker S."/>
            <person name="Garre V."/>
            <person name="Horwitz B."/>
            <person name="Torres-Martinez S."/>
            <person name="Idnurm A."/>
            <person name="Herrera-Estrella A."/>
            <person name="Gabaldon T."/>
            <person name="Grigoriev I.V."/>
        </authorList>
    </citation>
    <scope>NUCLEOTIDE SEQUENCE [LARGE SCALE GENOMIC DNA]</scope>
    <source>
        <strain evidence="13">NRRL 1555(-)</strain>
    </source>
</reference>
<keyword evidence="3" id="KW-0808">Transferase</keyword>
<name>A0A162UJ98_PHYB8</name>
<dbReference type="InterPro" id="IPR002867">
    <property type="entry name" value="IBR_dom"/>
</dbReference>
<dbReference type="EMBL" id="KV440975">
    <property type="protein sequence ID" value="OAD76612.1"/>
    <property type="molecule type" value="Genomic_DNA"/>
</dbReference>
<keyword evidence="6 9" id="KW-0863">Zinc-finger</keyword>
<evidence type="ECO:0000259" key="10">
    <source>
        <dbReference type="PROSITE" id="PS50089"/>
    </source>
</evidence>
<dbReference type="InterPro" id="IPR001841">
    <property type="entry name" value="Znf_RING"/>
</dbReference>
<dbReference type="GO" id="GO:0061630">
    <property type="term" value="F:ubiquitin protein ligase activity"/>
    <property type="evidence" value="ECO:0007669"/>
    <property type="project" value="UniProtKB-EC"/>
</dbReference>
<evidence type="ECO:0000256" key="7">
    <source>
        <dbReference type="ARBA" id="ARBA00022786"/>
    </source>
</evidence>
<feature type="domain" description="RING-type" evidence="11">
    <location>
        <begin position="28"/>
        <end position="339"/>
    </location>
</feature>
<gene>
    <name evidence="12" type="ORF">PHYBLDRAFT_165138</name>
</gene>
<dbReference type="PROSITE" id="PS51873">
    <property type="entry name" value="TRIAD"/>
    <property type="match status" value="1"/>
</dbReference>
<dbReference type="PANTHER" id="PTHR11685">
    <property type="entry name" value="RBR FAMILY RING FINGER AND IBR DOMAIN-CONTAINING"/>
    <property type="match status" value="1"/>
</dbReference>
<evidence type="ECO:0000256" key="8">
    <source>
        <dbReference type="ARBA" id="ARBA00022833"/>
    </source>
</evidence>
<organism evidence="12 13">
    <name type="scientific">Phycomyces blakesleeanus (strain ATCC 8743b / DSM 1359 / FGSC 10004 / NBRC 33097 / NRRL 1555)</name>
    <dbReference type="NCBI Taxonomy" id="763407"/>
    <lineage>
        <taxon>Eukaryota</taxon>
        <taxon>Fungi</taxon>
        <taxon>Fungi incertae sedis</taxon>
        <taxon>Mucoromycota</taxon>
        <taxon>Mucoromycotina</taxon>
        <taxon>Mucoromycetes</taxon>
        <taxon>Mucorales</taxon>
        <taxon>Phycomycetaceae</taxon>
        <taxon>Phycomyces</taxon>
    </lineage>
</organism>
<evidence type="ECO:0000256" key="6">
    <source>
        <dbReference type="ARBA" id="ARBA00022771"/>
    </source>
</evidence>
<evidence type="ECO:0000313" key="13">
    <source>
        <dbReference type="Proteomes" id="UP000077315"/>
    </source>
</evidence>
<dbReference type="InterPro" id="IPR013083">
    <property type="entry name" value="Znf_RING/FYVE/PHD"/>
</dbReference>
<dbReference type="RefSeq" id="XP_018294652.1">
    <property type="nucleotide sequence ID" value="XM_018435166.1"/>
</dbReference>
<keyword evidence="7" id="KW-0833">Ubl conjugation pathway</keyword>
<evidence type="ECO:0000256" key="2">
    <source>
        <dbReference type="ARBA" id="ARBA00012251"/>
    </source>
</evidence>
<keyword evidence="5" id="KW-0677">Repeat</keyword>
<evidence type="ECO:0000256" key="1">
    <source>
        <dbReference type="ARBA" id="ARBA00001798"/>
    </source>
</evidence>
<dbReference type="VEuPathDB" id="FungiDB:PHYBLDRAFT_165138"/>
<dbReference type="GeneID" id="28996072"/>